<sequence length="215" mass="25296">YGKDPQVHELINYIKKNYLERDLKDIDDINIINEYFDRAINENDPIYLLKAYTAETDFYSALNIHLAQLQLKDLTCPENLSRAYYTGIIARHPKLETLSYTGVVFRGMMITNEDLKQYKIGTRILTKTFSSTSKQRNMALTFLDYNIDANDRLSVICQYEIRNQRTALNIEDISLFQEEREVLILPYSAFKIINIKFDKDNSPQIEIELKECEPW</sequence>
<proteinExistence type="inferred from homology"/>
<dbReference type="InterPro" id="IPR000768">
    <property type="entry name" value="ART"/>
</dbReference>
<comment type="catalytic activity">
    <reaction evidence="5 6">
        <text>L-arginyl-[protein] + NAD(+) = N(omega)-(ADP-D-ribosyl)-L-arginyl-[protein] + nicotinamide + H(+)</text>
        <dbReference type="Rhea" id="RHEA:19149"/>
        <dbReference type="Rhea" id="RHEA-COMP:10532"/>
        <dbReference type="Rhea" id="RHEA-COMP:15087"/>
        <dbReference type="ChEBI" id="CHEBI:15378"/>
        <dbReference type="ChEBI" id="CHEBI:17154"/>
        <dbReference type="ChEBI" id="CHEBI:29965"/>
        <dbReference type="ChEBI" id="CHEBI:57540"/>
        <dbReference type="ChEBI" id="CHEBI:142554"/>
        <dbReference type="EC" id="2.4.2.31"/>
    </reaction>
</comment>
<keyword evidence="2 6" id="KW-0328">Glycosyltransferase</keyword>
<dbReference type="EMBL" id="CAJOBB010020038">
    <property type="protein sequence ID" value="CAF4364121.1"/>
    <property type="molecule type" value="Genomic_DNA"/>
</dbReference>
<evidence type="ECO:0000256" key="1">
    <source>
        <dbReference type="ARBA" id="ARBA00009558"/>
    </source>
</evidence>
<keyword evidence="4" id="KW-0548">Nucleotidyltransferase</keyword>
<dbReference type="PROSITE" id="PS51996">
    <property type="entry name" value="TR_MART"/>
    <property type="match status" value="1"/>
</dbReference>
<feature type="non-terminal residue" evidence="7">
    <location>
        <position position="1"/>
    </location>
</feature>
<keyword evidence="6" id="KW-0520">NAD</keyword>
<evidence type="ECO:0000256" key="2">
    <source>
        <dbReference type="ARBA" id="ARBA00022676"/>
    </source>
</evidence>
<evidence type="ECO:0000313" key="7">
    <source>
        <dbReference type="EMBL" id="CAF4364121.1"/>
    </source>
</evidence>
<accession>A0A820LXQ1</accession>
<dbReference type="Pfam" id="PF01129">
    <property type="entry name" value="ART"/>
    <property type="match status" value="1"/>
</dbReference>
<evidence type="ECO:0000313" key="8">
    <source>
        <dbReference type="Proteomes" id="UP000663868"/>
    </source>
</evidence>
<evidence type="ECO:0000256" key="5">
    <source>
        <dbReference type="ARBA" id="ARBA00047597"/>
    </source>
</evidence>
<gene>
    <name evidence="7" type="ORF">KXQ929_LOCUS48984</name>
</gene>
<dbReference type="EC" id="2.4.2.31" evidence="6"/>
<evidence type="ECO:0000256" key="3">
    <source>
        <dbReference type="ARBA" id="ARBA00022679"/>
    </source>
</evidence>
<dbReference type="SUPFAM" id="SSF56399">
    <property type="entry name" value="ADP-ribosylation"/>
    <property type="match status" value="1"/>
</dbReference>
<keyword evidence="6" id="KW-0521">NADP</keyword>
<protein>
    <recommendedName>
        <fullName evidence="6">NAD(P)(+)--arginine ADP-ribosyltransferase</fullName>
        <ecNumber evidence="6">2.4.2.31</ecNumber>
    </recommendedName>
    <alternativeName>
        <fullName evidence="6">Mono(ADP-ribosyl)transferase</fullName>
    </alternativeName>
</protein>
<evidence type="ECO:0000256" key="4">
    <source>
        <dbReference type="ARBA" id="ARBA00022695"/>
    </source>
</evidence>
<dbReference type="GO" id="GO:0106274">
    <property type="term" value="F:NAD+-protein-arginine ADP-ribosyltransferase activity"/>
    <property type="evidence" value="ECO:0007669"/>
    <property type="project" value="UniProtKB-EC"/>
</dbReference>
<dbReference type="GO" id="GO:0016779">
    <property type="term" value="F:nucleotidyltransferase activity"/>
    <property type="evidence" value="ECO:0007669"/>
    <property type="project" value="UniProtKB-KW"/>
</dbReference>
<reference evidence="7" key="1">
    <citation type="submission" date="2021-02" db="EMBL/GenBank/DDBJ databases">
        <authorList>
            <person name="Nowell W R."/>
        </authorList>
    </citation>
    <scope>NUCLEOTIDE SEQUENCE</scope>
</reference>
<dbReference type="Proteomes" id="UP000663868">
    <property type="component" value="Unassembled WGS sequence"/>
</dbReference>
<comment type="similarity">
    <text evidence="1 6">Belongs to the Arg-specific ADP-ribosyltransferase family.</text>
</comment>
<keyword evidence="3 6" id="KW-0808">Transferase</keyword>
<name>A0A820LXQ1_9BILA</name>
<evidence type="ECO:0000256" key="6">
    <source>
        <dbReference type="RuleBase" id="RU361228"/>
    </source>
</evidence>
<dbReference type="Gene3D" id="3.90.176.10">
    <property type="entry name" value="Toxin ADP-ribosyltransferase, Chain A, domain 1"/>
    <property type="match status" value="1"/>
</dbReference>
<comment type="caution">
    <text evidence="7">The sequence shown here is derived from an EMBL/GenBank/DDBJ whole genome shotgun (WGS) entry which is preliminary data.</text>
</comment>
<dbReference type="AlphaFoldDB" id="A0A820LXQ1"/>
<organism evidence="7 8">
    <name type="scientific">Adineta steineri</name>
    <dbReference type="NCBI Taxonomy" id="433720"/>
    <lineage>
        <taxon>Eukaryota</taxon>
        <taxon>Metazoa</taxon>
        <taxon>Spiralia</taxon>
        <taxon>Gnathifera</taxon>
        <taxon>Rotifera</taxon>
        <taxon>Eurotatoria</taxon>
        <taxon>Bdelloidea</taxon>
        <taxon>Adinetida</taxon>
        <taxon>Adinetidae</taxon>
        <taxon>Adineta</taxon>
    </lineage>
</organism>